<feature type="compositionally biased region" description="Low complexity" evidence="1">
    <location>
        <begin position="383"/>
        <end position="393"/>
    </location>
</feature>
<feature type="compositionally biased region" description="Acidic residues" evidence="1">
    <location>
        <begin position="404"/>
        <end position="413"/>
    </location>
</feature>
<feature type="transmembrane region" description="Helical" evidence="2">
    <location>
        <begin position="119"/>
        <end position="144"/>
    </location>
</feature>
<dbReference type="Proteomes" id="UP000266234">
    <property type="component" value="Unassembled WGS sequence"/>
</dbReference>
<evidence type="ECO:0000313" key="3">
    <source>
        <dbReference type="EMBL" id="RGP77737.1"/>
    </source>
</evidence>
<gene>
    <name evidence="3" type="ORF">FLONG3_4126</name>
</gene>
<evidence type="ECO:0000256" key="1">
    <source>
        <dbReference type="SAM" id="MobiDB-lite"/>
    </source>
</evidence>
<feature type="compositionally biased region" description="Low complexity" evidence="1">
    <location>
        <begin position="286"/>
        <end position="302"/>
    </location>
</feature>
<name>A0A395SZQ3_9HYPO</name>
<dbReference type="EMBL" id="PXOG01000087">
    <property type="protein sequence ID" value="RGP77737.1"/>
    <property type="molecule type" value="Genomic_DNA"/>
</dbReference>
<feature type="transmembrane region" description="Helical" evidence="2">
    <location>
        <begin position="79"/>
        <end position="98"/>
    </location>
</feature>
<feature type="region of interest" description="Disordered" evidence="1">
    <location>
        <begin position="381"/>
        <end position="465"/>
    </location>
</feature>
<feature type="transmembrane region" description="Helical" evidence="2">
    <location>
        <begin position="39"/>
        <end position="59"/>
    </location>
</feature>
<dbReference type="STRING" id="694270.A0A395SZQ3"/>
<feature type="region of interest" description="Disordered" evidence="1">
    <location>
        <begin position="273"/>
        <end position="342"/>
    </location>
</feature>
<dbReference type="OrthoDB" id="5431149at2759"/>
<keyword evidence="2" id="KW-1133">Transmembrane helix</keyword>
<feature type="transmembrane region" description="Helical" evidence="2">
    <location>
        <begin position="6"/>
        <end position="27"/>
    </location>
</feature>
<protein>
    <submittedName>
        <fullName evidence="3">Uncharacterized protein</fullName>
    </submittedName>
</protein>
<organism evidence="3 4">
    <name type="scientific">Fusarium longipes</name>
    <dbReference type="NCBI Taxonomy" id="694270"/>
    <lineage>
        <taxon>Eukaryota</taxon>
        <taxon>Fungi</taxon>
        <taxon>Dikarya</taxon>
        <taxon>Ascomycota</taxon>
        <taxon>Pezizomycotina</taxon>
        <taxon>Sordariomycetes</taxon>
        <taxon>Hypocreomycetidae</taxon>
        <taxon>Hypocreales</taxon>
        <taxon>Nectriaceae</taxon>
        <taxon>Fusarium</taxon>
    </lineage>
</organism>
<keyword evidence="4" id="KW-1185">Reference proteome</keyword>
<keyword evidence="2" id="KW-0812">Transmembrane</keyword>
<accession>A0A395SZQ3</accession>
<evidence type="ECO:0000256" key="2">
    <source>
        <dbReference type="SAM" id="Phobius"/>
    </source>
</evidence>
<proteinExistence type="predicted"/>
<sequence>MRRTLSVSLGALALLATVAVMAVLIVLTVHVPKESSGRTLSQVSVALEAVTLVIIGWFLSTYPSTSFRRWSTRCLGVDFGAAVLAILFATVSTVATLIQFSKSTLEKEDDLLNASKNSLLIGLSLALGLCFMLQAGFLSVHFFLTRRNDQQAFSLHTLEEGRSLPSYRSKSSLKTLRYSNTVDPATRKMNSLDFHTPASSIRGRSRSGTASSIKAQLSNAIRSATVRSHVSSSEFRRPITADSVAYQSSEDAFDTWDTSSVDTHNREVVMEATTPPPKTQGHFLETIPGSPSPSRTSTPNNTEMPLEPPKIRRRSRSYSPVSIRREQLNPPSLTDLPEPSLSESHIHPLFRSDSPTPPPMATPGTVVVASPNAGQVITHRQSVRSLRSTSVSVHPSPLGREEQESIMEEQEMEADSRSSAERPLTPPIPQWVMGAGARSSWSDYNNRKSRMDNDSAHETRDGDKN</sequence>
<keyword evidence="2" id="KW-0472">Membrane</keyword>
<feature type="compositionally biased region" description="Basic and acidic residues" evidence="1">
    <location>
        <begin position="445"/>
        <end position="465"/>
    </location>
</feature>
<comment type="caution">
    <text evidence="3">The sequence shown here is derived from an EMBL/GenBank/DDBJ whole genome shotgun (WGS) entry which is preliminary data.</text>
</comment>
<evidence type="ECO:0000313" key="4">
    <source>
        <dbReference type="Proteomes" id="UP000266234"/>
    </source>
</evidence>
<reference evidence="3 4" key="1">
    <citation type="journal article" date="2018" name="PLoS Pathog.">
        <title>Evolution of structural diversity of trichothecenes, a family of toxins produced by plant pathogenic and entomopathogenic fungi.</title>
        <authorList>
            <person name="Proctor R.H."/>
            <person name="McCormick S.P."/>
            <person name="Kim H.S."/>
            <person name="Cardoza R.E."/>
            <person name="Stanley A.M."/>
            <person name="Lindo L."/>
            <person name="Kelly A."/>
            <person name="Brown D.W."/>
            <person name="Lee T."/>
            <person name="Vaughan M.M."/>
            <person name="Alexander N.J."/>
            <person name="Busman M."/>
            <person name="Gutierrez S."/>
        </authorList>
    </citation>
    <scope>NUCLEOTIDE SEQUENCE [LARGE SCALE GENOMIC DNA]</scope>
    <source>
        <strain evidence="3 4">NRRL 20695</strain>
    </source>
</reference>
<dbReference type="AlphaFoldDB" id="A0A395SZQ3"/>